<dbReference type="InterPro" id="IPR050361">
    <property type="entry name" value="MPP/UQCRC_Complex"/>
</dbReference>
<dbReference type="EMBL" id="UYWY01022144">
    <property type="protein sequence ID" value="VDM45563.1"/>
    <property type="molecule type" value="Genomic_DNA"/>
</dbReference>
<sequence length="203" mass="21033">MSAALANGSVTKFSSRIGHGAVAEAVYKASSGRMAAVSPINEIHSDAGLVGVYVAADGDNIAPLVAAAVDAMKSFRVDDTAVNISNLIVLPAFNAGSSICSTVDPPQEFRRIQILILIKAAIGISRLCAEVDALTACESSSVVAVDRAAQLLASGRTLSAGDFIQLVRNVTADDVNKAAQRLTRRLSIASHGNVAQVPYLDEL</sequence>
<dbReference type="SUPFAM" id="SSF63411">
    <property type="entry name" value="LuxS/MPP-like metallohydrolase"/>
    <property type="match status" value="2"/>
</dbReference>
<dbReference type="AlphaFoldDB" id="A0A3P7GJN3"/>
<organism evidence="1">
    <name type="scientific">Toxocara canis</name>
    <name type="common">Canine roundworm</name>
    <dbReference type="NCBI Taxonomy" id="6265"/>
    <lineage>
        <taxon>Eukaryota</taxon>
        <taxon>Metazoa</taxon>
        <taxon>Ecdysozoa</taxon>
        <taxon>Nematoda</taxon>
        <taxon>Chromadorea</taxon>
        <taxon>Rhabditida</taxon>
        <taxon>Spirurina</taxon>
        <taxon>Ascaridomorpha</taxon>
        <taxon>Ascaridoidea</taxon>
        <taxon>Toxocaridae</taxon>
        <taxon>Toxocara</taxon>
    </lineage>
</organism>
<gene>
    <name evidence="1" type="ORF">TCNE_LOCUS14242</name>
</gene>
<accession>A0A3P7GJN3</accession>
<name>A0A3P7GJN3_TOXCA</name>
<protein>
    <submittedName>
        <fullName evidence="1">Uncharacterized protein</fullName>
    </submittedName>
</protein>
<dbReference type="PANTHER" id="PTHR11851:SF226">
    <property type="entry name" value="CYTOCHROME B-C1 COMPLEX SUBUNIT 2, MITOCHONDRIAL"/>
    <property type="match status" value="1"/>
</dbReference>
<dbReference type="GO" id="GO:0005739">
    <property type="term" value="C:mitochondrion"/>
    <property type="evidence" value="ECO:0007669"/>
    <property type="project" value="TreeGrafter"/>
</dbReference>
<evidence type="ECO:0000313" key="1">
    <source>
        <dbReference type="EMBL" id="VDM45563.1"/>
    </source>
</evidence>
<dbReference type="PANTHER" id="PTHR11851">
    <property type="entry name" value="METALLOPROTEASE"/>
    <property type="match status" value="1"/>
</dbReference>
<dbReference type="InterPro" id="IPR011249">
    <property type="entry name" value="Metalloenz_LuxS/M16"/>
</dbReference>
<proteinExistence type="predicted"/>
<dbReference type="Gene3D" id="3.30.830.10">
    <property type="entry name" value="Metalloenzyme, LuxS/M16 peptidase-like"/>
    <property type="match status" value="1"/>
</dbReference>
<reference evidence="1" key="1">
    <citation type="submission" date="2018-11" db="EMBL/GenBank/DDBJ databases">
        <authorList>
            <consortium name="Pathogen Informatics"/>
        </authorList>
    </citation>
    <scope>NUCLEOTIDE SEQUENCE [LARGE SCALE GENOMIC DNA]</scope>
</reference>
<dbReference type="GO" id="GO:0046872">
    <property type="term" value="F:metal ion binding"/>
    <property type="evidence" value="ECO:0007669"/>
    <property type="project" value="InterPro"/>
</dbReference>